<dbReference type="InterPro" id="IPR021733">
    <property type="entry name" value="DUF3304"/>
</dbReference>
<proteinExistence type="predicted"/>
<dbReference type="EMBL" id="CADILE010000012">
    <property type="protein sequence ID" value="CAB3897087.1"/>
    <property type="molecule type" value="Genomic_DNA"/>
</dbReference>
<sequence length="193" mass="21097">MRMSTNPRSGLFMLADRLRSGGRLILGLFLLAPLLAATCARAHAEPIPETLGVRLGIINYLSEGVAPVYINQGWAAGVRGHAYTSGTCCVSIPTQWKPGMTMRVEWRTDTMFERGEKQMISRDAPILPFEPFHDGYIWAVFLPGGEVYLQPSAARPGAEGFLQGLPPPGQETAADLRRFVEKNPPQPAVAPPR</sequence>
<dbReference type="Pfam" id="PF11745">
    <property type="entry name" value="DUF3304"/>
    <property type="match status" value="1"/>
</dbReference>
<gene>
    <name evidence="1" type="ORF">LMG3328_04097</name>
</gene>
<accession>A0A2M9GPM9</accession>
<evidence type="ECO:0000313" key="1">
    <source>
        <dbReference type="EMBL" id="CAB3897087.1"/>
    </source>
</evidence>
<reference evidence="1 2" key="1">
    <citation type="submission" date="2020-04" db="EMBL/GenBank/DDBJ databases">
        <authorList>
            <person name="De Canck E."/>
        </authorList>
    </citation>
    <scope>NUCLEOTIDE SEQUENCE [LARGE SCALE GENOMIC DNA]</scope>
    <source>
        <strain evidence="1 2">LMG 3328</strain>
    </source>
</reference>
<organism evidence="1 2">
    <name type="scientific">Achromobacter ruhlandii</name>
    <dbReference type="NCBI Taxonomy" id="72557"/>
    <lineage>
        <taxon>Bacteria</taxon>
        <taxon>Pseudomonadati</taxon>
        <taxon>Pseudomonadota</taxon>
        <taxon>Betaproteobacteria</taxon>
        <taxon>Burkholderiales</taxon>
        <taxon>Alcaligenaceae</taxon>
        <taxon>Achromobacter</taxon>
    </lineage>
</organism>
<evidence type="ECO:0000313" key="2">
    <source>
        <dbReference type="Proteomes" id="UP000494122"/>
    </source>
</evidence>
<protein>
    <submittedName>
        <fullName evidence="1">Uncharacterized protein</fullName>
    </submittedName>
</protein>
<dbReference type="Proteomes" id="UP000494122">
    <property type="component" value="Unassembled WGS sequence"/>
</dbReference>
<name>A0A2M9GPM9_9BURK</name>
<dbReference type="AlphaFoldDB" id="A0A2M9GPM9"/>